<keyword evidence="6" id="KW-1185">Reference proteome</keyword>
<evidence type="ECO:0000256" key="3">
    <source>
        <dbReference type="ARBA" id="ARBA00024947"/>
    </source>
</evidence>
<evidence type="ECO:0000313" key="6">
    <source>
        <dbReference type="Proteomes" id="UP001219933"/>
    </source>
</evidence>
<dbReference type="GO" id="GO:0048039">
    <property type="term" value="F:ubiquinone binding"/>
    <property type="evidence" value="ECO:0007669"/>
    <property type="project" value="InterPro"/>
</dbReference>
<accession>A0AAF0EWD7</accession>
<comment type="subunit">
    <text evidence="2">Interacts with coenzyme Q.</text>
</comment>
<evidence type="ECO:0000256" key="2">
    <source>
        <dbReference type="ARBA" id="ARBA00011814"/>
    </source>
</evidence>
<dbReference type="InterPro" id="IPR044996">
    <property type="entry name" value="COQ10-like"/>
</dbReference>
<evidence type="ECO:0000259" key="4">
    <source>
        <dbReference type="Pfam" id="PF03364"/>
    </source>
</evidence>
<comment type="function">
    <text evidence="3">Required for the function of coenzyme Q in the respiratory chain. May serve as a chaperone or may be involved in the transport of Q6 from its site of synthesis to the catalytic sites of the respiratory complexes.</text>
</comment>
<dbReference type="Pfam" id="PF03364">
    <property type="entry name" value="Polyketide_cyc"/>
    <property type="match status" value="1"/>
</dbReference>
<dbReference type="GO" id="GO:0045333">
    <property type="term" value="P:cellular respiration"/>
    <property type="evidence" value="ECO:0007669"/>
    <property type="project" value="InterPro"/>
</dbReference>
<protein>
    <recommendedName>
        <fullName evidence="4">Coenzyme Q-binding protein COQ10 START domain-containing protein</fullName>
    </recommendedName>
</protein>
<dbReference type="Gene3D" id="3.30.530.20">
    <property type="match status" value="2"/>
</dbReference>
<reference evidence="5" key="1">
    <citation type="submission" date="2023-03" db="EMBL/GenBank/DDBJ databases">
        <title>Mating type loci evolution in Malassezia.</title>
        <authorList>
            <person name="Coelho M.A."/>
        </authorList>
    </citation>
    <scope>NUCLEOTIDE SEQUENCE</scope>
    <source>
        <strain evidence="5">CBS 11721</strain>
    </source>
</reference>
<dbReference type="EMBL" id="CP119877">
    <property type="protein sequence ID" value="WFD33982.1"/>
    <property type="molecule type" value="Genomic_DNA"/>
</dbReference>
<evidence type="ECO:0000256" key="1">
    <source>
        <dbReference type="ARBA" id="ARBA00006885"/>
    </source>
</evidence>
<organism evidence="5 6">
    <name type="scientific">Malassezia cuniculi</name>
    <dbReference type="NCBI Taxonomy" id="948313"/>
    <lineage>
        <taxon>Eukaryota</taxon>
        <taxon>Fungi</taxon>
        <taxon>Dikarya</taxon>
        <taxon>Basidiomycota</taxon>
        <taxon>Ustilaginomycotina</taxon>
        <taxon>Malasseziomycetes</taxon>
        <taxon>Malasseziales</taxon>
        <taxon>Malasseziaceae</taxon>
        <taxon>Malassezia</taxon>
    </lineage>
</organism>
<dbReference type="InterPro" id="IPR023393">
    <property type="entry name" value="START-like_dom_sf"/>
</dbReference>
<dbReference type="GO" id="GO:0005739">
    <property type="term" value="C:mitochondrion"/>
    <property type="evidence" value="ECO:0007669"/>
    <property type="project" value="TreeGrafter"/>
</dbReference>
<dbReference type="PANTHER" id="PTHR12901:SF10">
    <property type="entry name" value="COENZYME Q-BINDING PROTEIN COQ10, MITOCHONDRIAL"/>
    <property type="match status" value="1"/>
</dbReference>
<comment type="similarity">
    <text evidence="1">Belongs to the COQ10 family.</text>
</comment>
<feature type="domain" description="Coenzyme Q-binding protein COQ10 START" evidence="4">
    <location>
        <begin position="13"/>
        <end position="74"/>
    </location>
</feature>
<dbReference type="Proteomes" id="UP001219933">
    <property type="component" value="Chromosome 1"/>
</dbReference>
<sequence length="86" mass="9643">MKSRESDGAKKIVDAELSIGFASIKESYTSEVRMLPNQWVKVQFTLEYAFSNPIYAAIARQAFSTLSSNMIQAFAARAREVYGQRA</sequence>
<proteinExistence type="inferred from homology"/>
<gene>
    <name evidence="5" type="ORF">MCUN1_000810</name>
</gene>
<evidence type="ECO:0000313" key="5">
    <source>
        <dbReference type="EMBL" id="WFD33982.1"/>
    </source>
</evidence>
<name>A0AAF0EWD7_9BASI</name>
<dbReference type="SUPFAM" id="SSF55961">
    <property type="entry name" value="Bet v1-like"/>
    <property type="match status" value="1"/>
</dbReference>
<dbReference type="PANTHER" id="PTHR12901">
    <property type="entry name" value="SPERM PROTEIN HOMOLOG"/>
    <property type="match status" value="1"/>
</dbReference>
<dbReference type="InterPro" id="IPR005031">
    <property type="entry name" value="COQ10_START"/>
</dbReference>
<dbReference type="AlphaFoldDB" id="A0AAF0EWD7"/>